<dbReference type="KEGG" id="bcop:JD108_04480"/>
<feature type="coiled-coil region" evidence="1">
    <location>
        <begin position="5"/>
        <end position="60"/>
    </location>
</feature>
<dbReference type="RefSeq" id="WP_198828722.1">
    <property type="nucleotide sequence ID" value="NZ_CP066308.1"/>
</dbReference>
<dbReference type="EMBL" id="CP066308">
    <property type="protein sequence ID" value="QQE75192.1"/>
    <property type="molecule type" value="Genomic_DNA"/>
</dbReference>
<gene>
    <name evidence="2" type="ORF">JD108_04480</name>
    <name evidence="3" type="ORF">JD108_07385</name>
    <name evidence="4" type="ORF">KDJ56_07065</name>
</gene>
<evidence type="ECO:0000313" key="4">
    <source>
        <dbReference type="EMBL" id="QUO42717.1"/>
    </source>
</evidence>
<evidence type="ECO:0000256" key="1">
    <source>
        <dbReference type="SAM" id="Coils"/>
    </source>
</evidence>
<accession>A0A7T5JQ26</accession>
<evidence type="ECO:0000313" key="3">
    <source>
        <dbReference type="EMBL" id="QQE75691.1"/>
    </source>
</evidence>
<evidence type="ECO:0000313" key="2">
    <source>
        <dbReference type="EMBL" id="QQE75192.1"/>
    </source>
</evidence>
<dbReference type="KEGG" id="bcop:JD108_07385"/>
<dbReference type="EMBL" id="CP066308">
    <property type="protein sequence ID" value="QQE75691.1"/>
    <property type="molecule type" value="Genomic_DNA"/>
</dbReference>
<keyword evidence="6" id="KW-1185">Reference proteome</keyword>
<dbReference type="Proteomes" id="UP000677234">
    <property type="component" value="Chromosome"/>
</dbReference>
<sequence length="90" mass="10565">MKYDFQAAERRIEELKLIYRQIKEQHQEDGTWDWWIMAQIEEIELEIEEAKRKMAVRQDGHPAKAVSNVITPIIPAWQTASKEVVQSGSL</sequence>
<reference evidence="4" key="2">
    <citation type="submission" date="2021-04" db="EMBL/GenBank/DDBJ databases">
        <title>Brevibacillus composti FJAT-54423, complete genome.</title>
        <authorList>
            <person name="Tang R."/>
        </authorList>
    </citation>
    <scope>NUCLEOTIDE SEQUENCE</scope>
    <source>
        <strain evidence="4">FJAT-54424</strain>
    </source>
</reference>
<dbReference type="Proteomes" id="UP000595847">
    <property type="component" value="Chromosome"/>
</dbReference>
<keyword evidence="1" id="KW-0175">Coiled coil</keyword>
<dbReference type="AlphaFoldDB" id="A0A7T5JQ26"/>
<evidence type="ECO:0000313" key="5">
    <source>
        <dbReference type="Proteomes" id="UP000595847"/>
    </source>
</evidence>
<organism evidence="3 5">
    <name type="scientific">Brevibacillus composti</name>
    <dbReference type="NCBI Taxonomy" id="2796470"/>
    <lineage>
        <taxon>Bacteria</taxon>
        <taxon>Bacillati</taxon>
        <taxon>Bacillota</taxon>
        <taxon>Bacilli</taxon>
        <taxon>Bacillales</taxon>
        <taxon>Paenibacillaceae</taxon>
        <taxon>Brevibacillus</taxon>
    </lineage>
</organism>
<name>A0A7T5JQ26_9BACL</name>
<proteinExistence type="predicted"/>
<dbReference type="EMBL" id="CP073708">
    <property type="protein sequence ID" value="QUO42717.1"/>
    <property type="molecule type" value="Genomic_DNA"/>
</dbReference>
<reference evidence="3 5" key="1">
    <citation type="submission" date="2020-12" db="EMBL/GenBank/DDBJ databases">
        <title>strain FJAT-54423T represents a novel species of the genus Brevibacillus.</title>
        <authorList>
            <person name="Tang R."/>
        </authorList>
    </citation>
    <scope>NUCLEOTIDE SEQUENCE [LARGE SCALE GENOMIC DNA]</scope>
    <source>
        <strain evidence="3 5">FJAT-54423</strain>
    </source>
</reference>
<protein>
    <submittedName>
        <fullName evidence="3">Uncharacterized protein</fullName>
    </submittedName>
</protein>
<evidence type="ECO:0000313" key="6">
    <source>
        <dbReference type="Proteomes" id="UP000677234"/>
    </source>
</evidence>